<dbReference type="EMBL" id="CAUJNA010002397">
    <property type="protein sequence ID" value="CAJ1392743.1"/>
    <property type="molecule type" value="Genomic_DNA"/>
</dbReference>
<protein>
    <submittedName>
        <fullName evidence="1">Uncharacterized protein</fullName>
    </submittedName>
</protein>
<evidence type="ECO:0000313" key="2">
    <source>
        <dbReference type="Proteomes" id="UP001178507"/>
    </source>
</evidence>
<gene>
    <name evidence="1" type="ORF">EVOR1521_LOCUS17760</name>
</gene>
<evidence type="ECO:0000313" key="1">
    <source>
        <dbReference type="EMBL" id="CAJ1392743.1"/>
    </source>
</evidence>
<name>A0AA36IU31_9DINO</name>
<proteinExistence type="predicted"/>
<feature type="non-terminal residue" evidence="1">
    <location>
        <position position="159"/>
    </location>
</feature>
<feature type="non-terminal residue" evidence="1">
    <location>
        <position position="1"/>
    </location>
</feature>
<reference evidence="1" key="1">
    <citation type="submission" date="2023-08" db="EMBL/GenBank/DDBJ databases">
        <authorList>
            <person name="Chen Y."/>
            <person name="Shah S."/>
            <person name="Dougan E. K."/>
            <person name="Thang M."/>
            <person name="Chan C."/>
        </authorList>
    </citation>
    <scope>NUCLEOTIDE SEQUENCE</scope>
</reference>
<comment type="caution">
    <text evidence="1">The sequence shown here is derived from an EMBL/GenBank/DDBJ whole genome shotgun (WGS) entry which is preliminary data.</text>
</comment>
<organism evidence="1 2">
    <name type="scientific">Effrenium voratum</name>
    <dbReference type="NCBI Taxonomy" id="2562239"/>
    <lineage>
        <taxon>Eukaryota</taxon>
        <taxon>Sar</taxon>
        <taxon>Alveolata</taxon>
        <taxon>Dinophyceae</taxon>
        <taxon>Suessiales</taxon>
        <taxon>Symbiodiniaceae</taxon>
        <taxon>Effrenium</taxon>
    </lineage>
</organism>
<accession>A0AA36IU31</accession>
<dbReference type="AlphaFoldDB" id="A0AA36IU31"/>
<dbReference type="Proteomes" id="UP001178507">
    <property type="component" value="Unassembled WGS sequence"/>
</dbReference>
<sequence length="159" mass="17493">CTYLFSVRVEPCDINELADIMSALKSLDLTKEKDADCLTKMATDITVHKLQQGDALYTPPQTLVLAKHCCSTTTWLRVTGFGVASPELAVGLWRKLVPGPNCEFLEKLLSLEHDVSGLPPQLGGHGGEEPVKLEDKEDGLTDQLEIELGAALDEWEWTE</sequence>
<keyword evidence="2" id="KW-1185">Reference proteome</keyword>